<protein>
    <submittedName>
        <fullName evidence="2">Odorant receptor</fullName>
    </submittedName>
</protein>
<sequence length="451" mass="52521">MDVSRLWTRTRSQLAAYYGAMTARDFTNSTDHFFGLDAMLAIAGARLNSANVRIRRVWNVYRVVIYLPILVVAWNLYLNFRRQAELDKVLSCLQALVATVSLAVRTWIILWYYEPLMAVRRYVNRRRFGGHLQRAYDIRSEAFYQIRKTVIPATLFIMGIVASFLLVDLSNHHYLRLPFDFSETFPVLQTLCEKMFCLTFNGIGMRTVLVYLVVYMILTGLESEVKVISAMVADIFDSVERRVHSKLASEPGSSQRQDLVGKAYFWKFAEEEFGDCIELVGEFFAIKNQVRSFLNAIFLIVYYSNVLCLSSGAVYLTQMKAVTMFSLETLGYCLWVAIECFSLTKCVSLLTEAVGRRHSNKNQNIKRKFINFQNESIAEEVYSLDWPNKLTFEDRFQVRYRSVRTIMLNMMAVAQQPLRLNCFGFFEFTQERFYELLNLAYSVFTFFKDFV</sequence>
<accession>A0A1S4KKI7</accession>
<dbReference type="EnsemblMetazoa" id="CPIJ039854-RA">
    <property type="protein sequence ID" value="CPIJ039854-PA"/>
    <property type="gene ID" value="CPIJ039854"/>
</dbReference>
<feature type="transmembrane region" description="Helical" evidence="1">
    <location>
        <begin position="149"/>
        <end position="167"/>
    </location>
</feature>
<keyword evidence="1" id="KW-0472">Membrane</keyword>
<dbReference type="AlphaFoldDB" id="A0A1S4KKI7"/>
<organism evidence="2 3">
    <name type="scientific">Culex quinquefasciatus</name>
    <name type="common">Southern house mosquito</name>
    <name type="synonym">Culex pungens</name>
    <dbReference type="NCBI Taxonomy" id="7176"/>
    <lineage>
        <taxon>Eukaryota</taxon>
        <taxon>Metazoa</taxon>
        <taxon>Ecdysozoa</taxon>
        <taxon>Arthropoda</taxon>
        <taxon>Hexapoda</taxon>
        <taxon>Insecta</taxon>
        <taxon>Pterygota</taxon>
        <taxon>Neoptera</taxon>
        <taxon>Endopterygota</taxon>
        <taxon>Diptera</taxon>
        <taxon>Nematocera</taxon>
        <taxon>Culicoidea</taxon>
        <taxon>Culicidae</taxon>
        <taxon>Culicinae</taxon>
        <taxon>Culicini</taxon>
        <taxon>Culex</taxon>
        <taxon>Culex</taxon>
    </lineage>
</organism>
<evidence type="ECO:0000313" key="2">
    <source>
        <dbReference type="EnsemblMetazoa" id="CPIJ039854-PA"/>
    </source>
</evidence>
<reference evidence="2" key="1">
    <citation type="submission" date="2020-05" db="UniProtKB">
        <authorList>
            <consortium name="EnsemblMetazoa"/>
        </authorList>
    </citation>
    <scope>IDENTIFICATION</scope>
    <source>
        <strain evidence="2">JHB</strain>
    </source>
</reference>
<dbReference type="InParanoid" id="A0A1S4KKI7"/>
<proteinExistence type="predicted"/>
<name>A0A1S4KKI7_CULQU</name>
<dbReference type="OrthoDB" id="7726730at2759"/>
<feature type="transmembrane region" description="Helical" evidence="1">
    <location>
        <begin position="93"/>
        <end position="113"/>
    </location>
</feature>
<keyword evidence="3" id="KW-1185">Reference proteome</keyword>
<evidence type="ECO:0000256" key="1">
    <source>
        <dbReference type="SAM" id="Phobius"/>
    </source>
</evidence>
<feature type="transmembrane region" description="Helical" evidence="1">
    <location>
        <begin position="60"/>
        <end position="78"/>
    </location>
</feature>
<feature type="transmembrane region" description="Helical" evidence="1">
    <location>
        <begin position="203"/>
        <end position="221"/>
    </location>
</feature>
<dbReference type="Proteomes" id="UP000002320">
    <property type="component" value="Unassembled WGS sequence"/>
</dbReference>
<dbReference type="VEuPathDB" id="VectorBase:CQUJHB013024"/>
<dbReference type="VEuPathDB" id="VectorBase:CPIJ039854"/>
<keyword evidence="1" id="KW-0812">Transmembrane</keyword>
<keyword evidence="1" id="KW-1133">Transmembrane helix</keyword>
<evidence type="ECO:0000313" key="3">
    <source>
        <dbReference type="Proteomes" id="UP000002320"/>
    </source>
</evidence>
<feature type="transmembrane region" description="Helical" evidence="1">
    <location>
        <begin position="293"/>
        <end position="317"/>
    </location>
</feature>